<dbReference type="GO" id="GO:0003677">
    <property type="term" value="F:DNA binding"/>
    <property type="evidence" value="ECO:0007669"/>
    <property type="project" value="InterPro"/>
</dbReference>
<reference evidence="12 13" key="1">
    <citation type="submission" date="2017-11" db="EMBL/GenBank/DDBJ databases">
        <title>De-novo sequencing of pomegranate (Punica granatum L.) genome.</title>
        <authorList>
            <person name="Akparov Z."/>
            <person name="Amiraslanov A."/>
            <person name="Hajiyeva S."/>
            <person name="Abbasov M."/>
            <person name="Kaur K."/>
            <person name="Hamwieh A."/>
            <person name="Solovyev V."/>
            <person name="Salamov A."/>
            <person name="Braich B."/>
            <person name="Kosarev P."/>
            <person name="Mahmoud A."/>
            <person name="Hajiyev E."/>
            <person name="Babayeva S."/>
            <person name="Izzatullayeva V."/>
            <person name="Mammadov A."/>
            <person name="Mammadov A."/>
            <person name="Sharifova S."/>
            <person name="Ojaghi J."/>
            <person name="Eynullazada K."/>
            <person name="Bayramov B."/>
            <person name="Abdulazimova A."/>
            <person name="Shahmuradov I."/>
        </authorList>
    </citation>
    <scope>NUCLEOTIDE SEQUENCE [LARGE SCALE GENOMIC DNA]</scope>
    <source>
        <strain evidence="13">cv. AG2017</strain>
        <tissue evidence="12">Leaf</tissue>
    </source>
</reference>
<evidence type="ECO:0000256" key="3">
    <source>
        <dbReference type="ARBA" id="ARBA00023012"/>
    </source>
</evidence>
<dbReference type="GO" id="GO:0005634">
    <property type="term" value="C:nucleus"/>
    <property type="evidence" value="ECO:0007669"/>
    <property type="project" value="UniProtKB-SubCell"/>
</dbReference>
<feature type="region of interest" description="Disordered" evidence="9">
    <location>
        <begin position="586"/>
        <end position="607"/>
    </location>
</feature>
<evidence type="ECO:0000256" key="9">
    <source>
        <dbReference type="SAM" id="MobiDB-lite"/>
    </source>
</evidence>
<feature type="compositionally biased region" description="Polar residues" evidence="9">
    <location>
        <begin position="166"/>
        <end position="175"/>
    </location>
</feature>
<gene>
    <name evidence="12" type="ORF">CRG98_041247</name>
</gene>
<dbReference type="Pfam" id="PF00249">
    <property type="entry name" value="Myb_DNA-binding"/>
    <property type="match status" value="1"/>
</dbReference>
<evidence type="ECO:0000256" key="1">
    <source>
        <dbReference type="ARBA" id="ARBA00004123"/>
    </source>
</evidence>
<dbReference type="EMBL" id="PGOL01004132">
    <property type="protein sequence ID" value="PKI38336.1"/>
    <property type="molecule type" value="Genomic_DNA"/>
</dbReference>
<keyword evidence="5" id="KW-0010">Activator</keyword>
<dbReference type="CDD" id="cd17584">
    <property type="entry name" value="REC_typeB_ARR-like"/>
    <property type="match status" value="1"/>
</dbReference>
<dbReference type="GO" id="GO:0000160">
    <property type="term" value="P:phosphorelay signal transduction system"/>
    <property type="evidence" value="ECO:0007669"/>
    <property type="project" value="UniProtKB-KW"/>
</dbReference>
<dbReference type="PANTHER" id="PTHR43874:SF19">
    <property type="entry name" value="RESPONSE REGULATOR 23-RELATED"/>
    <property type="match status" value="1"/>
</dbReference>
<dbReference type="SMART" id="SM00448">
    <property type="entry name" value="REC"/>
    <property type="match status" value="1"/>
</dbReference>
<dbReference type="PROSITE" id="PS51294">
    <property type="entry name" value="HTH_MYB"/>
    <property type="match status" value="1"/>
</dbReference>
<dbReference type="PROSITE" id="PS50110">
    <property type="entry name" value="RESPONSE_REGULATORY"/>
    <property type="match status" value="1"/>
</dbReference>
<keyword evidence="6" id="KW-0804">Transcription</keyword>
<protein>
    <submittedName>
        <fullName evidence="12">Uncharacterized protein</fullName>
    </submittedName>
</protein>
<dbReference type="InterPro" id="IPR017930">
    <property type="entry name" value="Myb_dom"/>
</dbReference>
<proteinExistence type="predicted"/>
<dbReference type="InterPro" id="IPR001005">
    <property type="entry name" value="SANT/Myb"/>
</dbReference>
<dbReference type="SUPFAM" id="SSF46689">
    <property type="entry name" value="Homeodomain-like"/>
    <property type="match status" value="1"/>
</dbReference>
<dbReference type="Proteomes" id="UP000233551">
    <property type="component" value="Unassembled WGS sequence"/>
</dbReference>
<evidence type="ECO:0000256" key="4">
    <source>
        <dbReference type="ARBA" id="ARBA00023015"/>
    </source>
</evidence>
<evidence type="ECO:0000256" key="5">
    <source>
        <dbReference type="ARBA" id="ARBA00023159"/>
    </source>
</evidence>
<evidence type="ECO:0000256" key="2">
    <source>
        <dbReference type="ARBA" id="ARBA00022553"/>
    </source>
</evidence>
<dbReference type="InterPro" id="IPR001789">
    <property type="entry name" value="Sig_transdc_resp-reg_receiver"/>
</dbReference>
<keyword evidence="13" id="KW-1185">Reference proteome</keyword>
<dbReference type="InterPro" id="IPR009057">
    <property type="entry name" value="Homeodomain-like_sf"/>
</dbReference>
<evidence type="ECO:0000256" key="7">
    <source>
        <dbReference type="ARBA" id="ARBA00023242"/>
    </source>
</evidence>
<evidence type="ECO:0000259" key="10">
    <source>
        <dbReference type="PROSITE" id="PS50110"/>
    </source>
</evidence>
<accession>A0A2I0I4G7</accession>
<dbReference type="AlphaFoldDB" id="A0A2I0I4G7"/>
<comment type="caution">
    <text evidence="12">The sequence shown here is derived from an EMBL/GenBank/DDBJ whole genome shotgun (WGS) entry which is preliminary data.</text>
</comment>
<feature type="modified residue" description="4-aspartylphosphate" evidence="8">
    <location>
        <position position="71"/>
    </location>
</feature>
<keyword evidence="7" id="KW-0539">Nucleus</keyword>
<evidence type="ECO:0000259" key="11">
    <source>
        <dbReference type="PROSITE" id="PS51294"/>
    </source>
</evidence>
<evidence type="ECO:0000256" key="6">
    <source>
        <dbReference type="ARBA" id="ARBA00023163"/>
    </source>
</evidence>
<feature type="domain" description="HTH myb-type" evidence="11">
    <location>
        <begin position="186"/>
        <end position="245"/>
    </location>
</feature>
<dbReference type="InterPro" id="IPR045279">
    <property type="entry name" value="ARR-like"/>
</dbReference>
<keyword evidence="3" id="KW-0902">Two-component regulatory system</keyword>
<dbReference type="Gene3D" id="1.10.10.60">
    <property type="entry name" value="Homeodomain-like"/>
    <property type="match status" value="1"/>
</dbReference>
<dbReference type="PANTHER" id="PTHR43874">
    <property type="entry name" value="TWO-COMPONENT RESPONSE REGULATOR"/>
    <property type="match status" value="1"/>
</dbReference>
<evidence type="ECO:0000256" key="8">
    <source>
        <dbReference type="PROSITE-ProRule" id="PRU00169"/>
    </source>
</evidence>
<evidence type="ECO:0000313" key="13">
    <source>
        <dbReference type="Proteomes" id="UP000233551"/>
    </source>
</evidence>
<dbReference type="GO" id="GO:0009736">
    <property type="term" value="P:cytokinin-activated signaling pathway"/>
    <property type="evidence" value="ECO:0007669"/>
    <property type="project" value="InterPro"/>
</dbReference>
<feature type="domain" description="Response regulatory" evidence="10">
    <location>
        <begin position="20"/>
        <end position="135"/>
    </location>
</feature>
<keyword evidence="2 8" id="KW-0597">Phosphoprotein</keyword>
<feature type="region of interest" description="Disordered" evidence="9">
    <location>
        <begin position="161"/>
        <end position="185"/>
    </location>
</feature>
<dbReference type="SUPFAM" id="SSF52172">
    <property type="entry name" value="CheY-like"/>
    <property type="match status" value="1"/>
</dbReference>
<keyword evidence="4" id="KW-0805">Transcription regulation</keyword>
<dbReference type="InterPro" id="IPR006447">
    <property type="entry name" value="Myb_dom_plants"/>
</dbReference>
<sequence length="624" mass="68628">MDSQCQYSAEIMRSSLVKIRILVVDDDSTSLLVVTKVLKKWNYEVTGVKNPLDAISTLRTRRGLFDLIVTDYHMPIMNGLALQQCVLEEFNLPVIMMSGDNNECLMLKSLECGAAYFILKPVKPIDCKNIWQYAVASMIKLNTPTPPTSMAAASVHENLITPQPPTSNDVKSNLPSKPLKAPKDKTVKKPKVAWTNYLHNRFLQAINFVGIERAVPKKILELMNIPGLTRQNVASHLQKYRIFLKRVAEKGKEHQLKNSGDVLAPRPSLFTIPHPPSMITATRGVYPYFQTNQALSSSNQHGLHWGSSIPNDRSIVASSFASLEAPNAQARFNQQMVLGTANNASLSRSDMPSSRTDLLNNNPDLSQYSATSDFTNLTSSKPVFQNQSTGASQGLLTPTSLLNVNSGKPDFGLGNHPGSYGNMIRFLGSASPLNSRSSNNNYIANHQPSLGGMTTNNEVQINIGTNQLSSGFEDHGLLMDLMSNDQLEHGENHGYEMTGNGLILNDNTPTPQLKNGDLFNILMEHFPNLTRGGEEIQQMTPFSNGSNSHGDHCVGAIIPSDAAQDQENAPWDYEDLQQLSPVVPNTGHQQQQVIPGNDASHEQDWPDDDFIDSLLANITPSLMD</sequence>
<name>A0A2I0I4G7_PUNGR</name>
<organism evidence="12 13">
    <name type="scientific">Punica granatum</name>
    <name type="common">Pomegranate</name>
    <dbReference type="NCBI Taxonomy" id="22663"/>
    <lineage>
        <taxon>Eukaryota</taxon>
        <taxon>Viridiplantae</taxon>
        <taxon>Streptophyta</taxon>
        <taxon>Embryophyta</taxon>
        <taxon>Tracheophyta</taxon>
        <taxon>Spermatophyta</taxon>
        <taxon>Magnoliopsida</taxon>
        <taxon>eudicotyledons</taxon>
        <taxon>Gunneridae</taxon>
        <taxon>Pentapetalae</taxon>
        <taxon>rosids</taxon>
        <taxon>malvids</taxon>
        <taxon>Myrtales</taxon>
        <taxon>Lythraceae</taxon>
        <taxon>Punica</taxon>
    </lineage>
</organism>
<dbReference type="STRING" id="22663.A0A2I0I4G7"/>
<dbReference type="Gene3D" id="3.40.50.2300">
    <property type="match status" value="1"/>
</dbReference>
<dbReference type="FunFam" id="1.10.10.60:FF:000007">
    <property type="entry name" value="Two-component response regulator"/>
    <property type="match status" value="1"/>
</dbReference>
<dbReference type="InterPro" id="IPR011006">
    <property type="entry name" value="CheY-like_superfamily"/>
</dbReference>
<evidence type="ECO:0000313" key="12">
    <source>
        <dbReference type="EMBL" id="PKI38336.1"/>
    </source>
</evidence>
<comment type="subcellular location">
    <subcellularLocation>
        <location evidence="1">Nucleus</location>
    </subcellularLocation>
</comment>
<dbReference type="NCBIfam" id="TIGR01557">
    <property type="entry name" value="myb_SHAQKYF"/>
    <property type="match status" value="1"/>
</dbReference>
<dbReference type="Pfam" id="PF00072">
    <property type="entry name" value="Response_reg"/>
    <property type="match status" value="1"/>
</dbReference>